<keyword evidence="3" id="KW-1185">Reference proteome</keyword>
<dbReference type="EMBL" id="GG738904">
    <property type="protein sequence ID" value="EFC38829.1"/>
    <property type="molecule type" value="Genomic_DNA"/>
</dbReference>
<keyword evidence="1" id="KW-0732">Signal</keyword>
<feature type="chain" id="PRO_5003037982" evidence="1">
    <location>
        <begin position="34"/>
        <end position="309"/>
    </location>
</feature>
<proteinExistence type="predicted"/>
<dbReference type="GeneID" id="8853742"/>
<name>D2VWF8_NAEGR</name>
<dbReference type="AlphaFoldDB" id="D2VWF8"/>
<protein>
    <submittedName>
        <fullName evidence="2">Predicted protein</fullName>
    </submittedName>
</protein>
<gene>
    <name evidence="2" type="ORF">NAEGRDRAFT_52805</name>
</gene>
<sequence length="309" mass="35704">MAGRIYSISSKTLLNKLIVILLETILLQPNVQAEIIIQTAKEQGKSIDSLQHIIEQQGNLELKMKDLLGKQELNIGNLEEFFQFLTNMCGLNNTGQDLDETISCDSDKAVVRTRKRSTATIIKPSDHEKVKMNLKSTQVGKQFAEQKFQHALEFIRNLDRDLKLKTLELQKLQEETAFKQSLEYTANKTRDETELSQDFLKIRSFVYSLGIEFAKAVTKNKDRINEITLDYYNKIPSELRNSIEKSENIDELIDEPLFETRYVNWLIAESEPNGRMNVYYCTVSLLEQKVCRTARRNTKVNIKPTCQLE</sequence>
<feature type="signal peptide" evidence="1">
    <location>
        <begin position="1"/>
        <end position="33"/>
    </location>
</feature>
<organism evidence="3">
    <name type="scientific">Naegleria gruberi</name>
    <name type="common">Amoeba</name>
    <dbReference type="NCBI Taxonomy" id="5762"/>
    <lineage>
        <taxon>Eukaryota</taxon>
        <taxon>Discoba</taxon>
        <taxon>Heterolobosea</taxon>
        <taxon>Tetramitia</taxon>
        <taxon>Eutetramitia</taxon>
        <taxon>Vahlkampfiidae</taxon>
        <taxon>Naegleria</taxon>
    </lineage>
</organism>
<dbReference type="RefSeq" id="XP_002671573.1">
    <property type="nucleotide sequence ID" value="XM_002671527.1"/>
</dbReference>
<evidence type="ECO:0000313" key="2">
    <source>
        <dbReference type="EMBL" id="EFC38829.1"/>
    </source>
</evidence>
<dbReference type="KEGG" id="ngr:NAEGRDRAFT_52805"/>
<accession>D2VWF8</accession>
<evidence type="ECO:0000313" key="3">
    <source>
        <dbReference type="Proteomes" id="UP000006671"/>
    </source>
</evidence>
<dbReference type="VEuPathDB" id="AmoebaDB:NAEGRDRAFT_52805"/>
<dbReference type="InParanoid" id="D2VWF8"/>
<reference evidence="2 3" key="1">
    <citation type="journal article" date="2010" name="Cell">
        <title>The genome of Naegleria gruberi illuminates early eukaryotic versatility.</title>
        <authorList>
            <person name="Fritz-Laylin L.K."/>
            <person name="Prochnik S.E."/>
            <person name="Ginger M.L."/>
            <person name="Dacks J.B."/>
            <person name="Carpenter M.L."/>
            <person name="Field M.C."/>
            <person name="Kuo A."/>
            <person name="Paredez A."/>
            <person name="Chapman J."/>
            <person name="Pham J."/>
            <person name="Shu S."/>
            <person name="Neupane R."/>
            <person name="Cipriano M."/>
            <person name="Mancuso J."/>
            <person name="Tu H."/>
            <person name="Salamov A."/>
            <person name="Lindquist E."/>
            <person name="Shapiro H."/>
            <person name="Lucas S."/>
            <person name="Grigoriev I.V."/>
            <person name="Cande W.Z."/>
            <person name="Fulton C."/>
            <person name="Rokhsar D.S."/>
            <person name="Dawson S.C."/>
        </authorList>
    </citation>
    <scope>NUCLEOTIDE SEQUENCE [LARGE SCALE GENOMIC DNA]</scope>
    <source>
        <strain evidence="2 3">NEG-M</strain>
    </source>
</reference>
<dbReference type="Proteomes" id="UP000006671">
    <property type="component" value="Unassembled WGS sequence"/>
</dbReference>
<evidence type="ECO:0000256" key="1">
    <source>
        <dbReference type="SAM" id="SignalP"/>
    </source>
</evidence>